<protein>
    <submittedName>
        <fullName evidence="1">Uncharacterized protein</fullName>
    </submittedName>
</protein>
<dbReference type="AlphaFoldDB" id="A0A286RDA3"/>
<proteinExistence type="predicted"/>
<keyword evidence="2" id="KW-1185">Reference proteome</keyword>
<sequence length="49" mass="5377">MGVSTSQSGKEFLTKLPHRNSIGRTARKIHKICLASIDGVSSITVFEFQ</sequence>
<organism evidence="1 2">
    <name type="scientific">Thermogutta terrifontis</name>
    <dbReference type="NCBI Taxonomy" id="1331910"/>
    <lineage>
        <taxon>Bacteria</taxon>
        <taxon>Pseudomonadati</taxon>
        <taxon>Planctomycetota</taxon>
        <taxon>Planctomycetia</taxon>
        <taxon>Pirellulales</taxon>
        <taxon>Thermoguttaceae</taxon>
        <taxon>Thermogutta</taxon>
    </lineage>
</organism>
<dbReference type="KEGG" id="ttf:THTE_1346"/>
<dbReference type="Proteomes" id="UP000215086">
    <property type="component" value="Chromosome"/>
</dbReference>
<dbReference type="EMBL" id="CP018477">
    <property type="protein sequence ID" value="ASV73948.1"/>
    <property type="molecule type" value="Genomic_DNA"/>
</dbReference>
<reference evidence="1 2" key="1">
    <citation type="journal article" name="Front. Microbiol.">
        <title>Sugar Metabolism of the First Thermophilic Planctomycete Thermogutta terrifontis: Comparative Genomic and Transcriptomic Approaches.</title>
        <authorList>
            <person name="Elcheninov A.G."/>
            <person name="Menzel P."/>
            <person name="Gudbergsdottir S.R."/>
            <person name="Slesarev A.I."/>
            <person name="Kadnikov V.V."/>
            <person name="Krogh A."/>
            <person name="Bonch-Osmolovskaya E.A."/>
            <person name="Peng X."/>
            <person name="Kublanov I.V."/>
        </authorList>
    </citation>
    <scope>NUCLEOTIDE SEQUENCE [LARGE SCALE GENOMIC DNA]</scope>
    <source>
        <strain evidence="1 2">R1</strain>
    </source>
</reference>
<accession>A0A286RDA3</accession>
<evidence type="ECO:0000313" key="1">
    <source>
        <dbReference type="EMBL" id="ASV73948.1"/>
    </source>
</evidence>
<evidence type="ECO:0000313" key="2">
    <source>
        <dbReference type="Proteomes" id="UP000215086"/>
    </source>
</evidence>
<name>A0A286RDA3_9BACT</name>
<gene>
    <name evidence="1" type="ORF">THTE_1346</name>
</gene>